<comment type="caution">
    <text evidence="10">The sequence shown here is derived from an EMBL/GenBank/DDBJ whole genome shotgun (WGS) entry which is preliminary data.</text>
</comment>
<gene>
    <name evidence="4" type="primary">infC</name>
    <name evidence="10" type="ORF">E6K79_07960</name>
</gene>
<comment type="subcellular location">
    <subcellularLocation>
        <location evidence="4 6">Cytoplasm</location>
    </subcellularLocation>
</comment>
<dbReference type="InterPro" id="IPR019815">
    <property type="entry name" value="Translation_initiation_fac_3_C"/>
</dbReference>
<organism evidence="10 11">
    <name type="scientific">Eiseniibacteriota bacterium</name>
    <dbReference type="NCBI Taxonomy" id="2212470"/>
    <lineage>
        <taxon>Bacteria</taxon>
        <taxon>Candidatus Eiseniibacteriota</taxon>
    </lineage>
</organism>
<dbReference type="HAMAP" id="MF_00080">
    <property type="entry name" value="IF_3"/>
    <property type="match status" value="1"/>
</dbReference>
<dbReference type="Gene3D" id="3.30.110.10">
    <property type="entry name" value="Translation initiation factor 3 (IF-3), C-terminal domain"/>
    <property type="match status" value="1"/>
</dbReference>
<dbReference type="PANTHER" id="PTHR10938">
    <property type="entry name" value="TRANSLATION INITIATION FACTOR IF-3"/>
    <property type="match status" value="1"/>
</dbReference>
<dbReference type="InterPro" id="IPR019813">
    <property type="entry name" value="Translation_initiation_fac3_CS"/>
</dbReference>
<sequence>MATTKEVRVNDRIRIPSVRVIGPDGEQVGILGIREALAYAQERQLDLVEVSPTAKPPVCRVMDFGKFKYEQNKKQQKAKRKQHVTHLKEVKLRPKIEEHDYRFKVEHGRRFLELHDKVKFTVTFRGRELAHPQAGHRLLEKVIKDLEGVGHVEIPARMEGRSLVLLMVPRPLAGRAPEKKPAGVAGSTKQSSATGSTKQPSSGGSVKQPSAAGLAKQNAAAGAPKQPSTKP</sequence>
<dbReference type="GO" id="GO:0003743">
    <property type="term" value="F:translation initiation factor activity"/>
    <property type="evidence" value="ECO:0007669"/>
    <property type="project" value="UniProtKB-UniRule"/>
</dbReference>
<dbReference type="InterPro" id="IPR001288">
    <property type="entry name" value="Translation_initiation_fac_3"/>
</dbReference>
<feature type="compositionally biased region" description="Polar residues" evidence="7">
    <location>
        <begin position="187"/>
        <end position="208"/>
    </location>
</feature>
<dbReference type="FunFam" id="3.30.110.10:FF:000001">
    <property type="entry name" value="Translation initiation factor IF-3"/>
    <property type="match status" value="1"/>
</dbReference>
<dbReference type="PANTHER" id="PTHR10938:SF0">
    <property type="entry name" value="TRANSLATION INITIATION FACTOR IF-3, MITOCHONDRIAL"/>
    <property type="match status" value="1"/>
</dbReference>
<evidence type="ECO:0000259" key="8">
    <source>
        <dbReference type="Pfam" id="PF00707"/>
    </source>
</evidence>
<dbReference type="InterPro" id="IPR036787">
    <property type="entry name" value="T_IF-3_N_sf"/>
</dbReference>
<dbReference type="InterPro" id="IPR036788">
    <property type="entry name" value="T_IF-3_C_sf"/>
</dbReference>
<evidence type="ECO:0000256" key="2">
    <source>
        <dbReference type="ARBA" id="ARBA00022540"/>
    </source>
</evidence>
<dbReference type="InterPro" id="IPR019814">
    <property type="entry name" value="Translation_initiation_fac_3_N"/>
</dbReference>
<feature type="compositionally biased region" description="Low complexity" evidence="7">
    <location>
        <begin position="211"/>
        <end position="231"/>
    </location>
</feature>
<feature type="region of interest" description="Disordered" evidence="7">
    <location>
        <begin position="174"/>
        <end position="231"/>
    </location>
</feature>
<comment type="similarity">
    <text evidence="1 4 6">Belongs to the IF-3 family.</text>
</comment>
<dbReference type="AlphaFoldDB" id="A0A538TKR6"/>
<proteinExistence type="inferred from homology"/>
<evidence type="ECO:0000256" key="5">
    <source>
        <dbReference type="NCBIfam" id="TIGR00168"/>
    </source>
</evidence>
<protein>
    <recommendedName>
        <fullName evidence="4 5">Translation initiation factor IF-3</fullName>
    </recommendedName>
</protein>
<comment type="subunit">
    <text evidence="4 6">Monomer.</text>
</comment>
<evidence type="ECO:0000256" key="4">
    <source>
        <dbReference type="HAMAP-Rule" id="MF_00080"/>
    </source>
</evidence>
<dbReference type="GO" id="GO:0016020">
    <property type="term" value="C:membrane"/>
    <property type="evidence" value="ECO:0007669"/>
    <property type="project" value="TreeGrafter"/>
</dbReference>
<dbReference type="Pfam" id="PF05198">
    <property type="entry name" value="IF3_N"/>
    <property type="match status" value="1"/>
</dbReference>
<dbReference type="SUPFAM" id="SSF54364">
    <property type="entry name" value="Translation initiation factor IF3, N-terminal domain"/>
    <property type="match status" value="1"/>
</dbReference>
<evidence type="ECO:0000256" key="1">
    <source>
        <dbReference type="ARBA" id="ARBA00005439"/>
    </source>
</evidence>
<keyword evidence="3 4" id="KW-0648">Protein biosynthesis</keyword>
<feature type="domain" description="Translation initiation factor 3 N-terminal" evidence="9">
    <location>
        <begin position="9"/>
        <end position="78"/>
    </location>
</feature>
<keyword evidence="4" id="KW-0963">Cytoplasm</keyword>
<keyword evidence="2 4" id="KW-0396">Initiation factor</keyword>
<dbReference type="GO" id="GO:0005829">
    <property type="term" value="C:cytosol"/>
    <property type="evidence" value="ECO:0007669"/>
    <property type="project" value="TreeGrafter"/>
</dbReference>
<comment type="function">
    <text evidence="4 6">IF-3 binds to the 30S ribosomal subunit and shifts the equilibrium between 70S ribosomes and their 50S and 30S subunits in favor of the free subunits, thus enhancing the availability of 30S subunits on which protein synthesis initiation begins.</text>
</comment>
<evidence type="ECO:0000313" key="10">
    <source>
        <dbReference type="EMBL" id="TMQ64210.1"/>
    </source>
</evidence>
<accession>A0A538TKR6</accession>
<dbReference type="Proteomes" id="UP000317691">
    <property type="component" value="Unassembled WGS sequence"/>
</dbReference>
<dbReference type="Pfam" id="PF00707">
    <property type="entry name" value="IF3_C"/>
    <property type="match status" value="1"/>
</dbReference>
<evidence type="ECO:0000259" key="9">
    <source>
        <dbReference type="Pfam" id="PF05198"/>
    </source>
</evidence>
<dbReference type="EMBL" id="VBOZ01000025">
    <property type="protein sequence ID" value="TMQ64210.1"/>
    <property type="molecule type" value="Genomic_DNA"/>
</dbReference>
<dbReference type="GO" id="GO:0043022">
    <property type="term" value="F:ribosome binding"/>
    <property type="evidence" value="ECO:0007669"/>
    <property type="project" value="UniProtKB-ARBA"/>
</dbReference>
<dbReference type="NCBIfam" id="TIGR00168">
    <property type="entry name" value="infC"/>
    <property type="match status" value="1"/>
</dbReference>
<evidence type="ECO:0000256" key="6">
    <source>
        <dbReference type="RuleBase" id="RU000646"/>
    </source>
</evidence>
<feature type="domain" description="Translation initiation factor 3 C-terminal" evidence="8">
    <location>
        <begin position="86"/>
        <end position="169"/>
    </location>
</feature>
<reference evidence="10 11" key="1">
    <citation type="journal article" date="2019" name="Nat. Microbiol.">
        <title>Mediterranean grassland soil C-N compound turnover is dependent on rainfall and depth, and is mediated by genomically divergent microorganisms.</title>
        <authorList>
            <person name="Diamond S."/>
            <person name="Andeer P.F."/>
            <person name="Li Z."/>
            <person name="Crits-Christoph A."/>
            <person name="Burstein D."/>
            <person name="Anantharaman K."/>
            <person name="Lane K.R."/>
            <person name="Thomas B.C."/>
            <person name="Pan C."/>
            <person name="Northen T.R."/>
            <person name="Banfield J.F."/>
        </authorList>
    </citation>
    <scope>NUCLEOTIDE SEQUENCE [LARGE SCALE GENOMIC DNA]</scope>
    <source>
        <strain evidence="10">WS_9</strain>
    </source>
</reference>
<evidence type="ECO:0000256" key="7">
    <source>
        <dbReference type="SAM" id="MobiDB-lite"/>
    </source>
</evidence>
<evidence type="ECO:0000313" key="11">
    <source>
        <dbReference type="Proteomes" id="UP000317691"/>
    </source>
</evidence>
<dbReference type="PROSITE" id="PS00938">
    <property type="entry name" value="IF3"/>
    <property type="match status" value="1"/>
</dbReference>
<dbReference type="GO" id="GO:0032790">
    <property type="term" value="P:ribosome disassembly"/>
    <property type="evidence" value="ECO:0007669"/>
    <property type="project" value="TreeGrafter"/>
</dbReference>
<dbReference type="Gene3D" id="3.10.20.80">
    <property type="entry name" value="Translation initiation factor 3 (IF-3), N-terminal domain"/>
    <property type="match status" value="1"/>
</dbReference>
<dbReference type="FunFam" id="3.10.20.80:FF:000001">
    <property type="entry name" value="Translation initiation factor IF-3"/>
    <property type="match status" value="1"/>
</dbReference>
<evidence type="ECO:0000256" key="3">
    <source>
        <dbReference type="ARBA" id="ARBA00022917"/>
    </source>
</evidence>
<dbReference type="SUPFAM" id="SSF55200">
    <property type="entry name" value="Translation initiation factor IF3, C-terminal domain"/>
    <property type="match status" value="1"/>
</dbReference>
<name>A0A538TKR6_UNCEI</name>